<reference evidence="3" key="1">
    <citation type="journal article" date="2013" name="Science">
        <title>The Amborella genome and the evolution of flowering plants.</title>
        <authorList>
            <consortium name="Amborella Genome Project"/>
        </authorList>
    </citation>
    <scope>NUCLEOTIDE SEQUENCE [LARGE SCALE GENOMIC DNA]</scope>
</reference>
<evidence type="ECO:0000313" key="3">
    <source>
        <dbReference type="Proteomes" id="UP000017836"/>
    </source>
</evidence>
<sequence length="127" mass="13756">MGAPLFLHKVHSVMNSLVLSQVMSLIGNLTSLGPGETKGSRTIASSAGSLFLMRPLKGRERSPWNMDFHLEDSRKTSGAYSAPAAICPYDCHDGAAMTEKGKKKSKEAPKDIEAKEVLRPTLRKSAQ</sequence>
<dbReference type="Gramene" id="ERM95513">
    <property type="protein sequence ID" value="ERM95513"/>
    <property type="gene ID" value="AMTR_s00151p00082340"/>
</dbReference>
<protein>
    <submittedName>
        <fullName evidence="2">Uncharacterized protein</fullName>
    </submittedName>
</protein>
<evidence type="ECO:0000256" key="1">
    <source>
        <dbReference type="SAM" id="MobiDB-lite"/>
    </source>
</evidence>
<evidence type="ECO:0000313" key="2">
    <source>
        <dbReference type="EMBL" id="ERM95513.1"/>
    </source>
</evidence>
<dbReference type="EMBL" id="KI397475">
    <property type="protein sequence ID" value="ERM95513.1"/>
    <property type="molecule type" value="Genomic_DNA"/>
</dbReference>
<keyword evidence="3" id="KW-1185">Reference proteome</keyword>
<dbReference type="HOGENOM" id="CLU_1973517_0_0_1"/>
<feature type="compositionally biased region" description="Basic and acidic residues" evidence="1">
    <location>
        <begin position="106"/>
        <end position="118"/>
    </location>
</feature>
<dbReference type="AlphaFoldDB" id="W1NJ11"/>
<gene>
    <name evidence="2" type="ORF">AMTR_s00151p00082340</name>
</gene>
<feature type="region of interest" description="Disordered" evidence="1">
    <location>
        <begin position="98"/>
        <end position="127"/>
    </location>
</feature>
<proteinExistence type="predicted"/>
<name>W1NJ11_AMBTC</name>
<dbReference type="Proteomes" id="UP000017836">
    <property type="component" value="Unassembled WGS sequence"/>
</dbReference>
<accession>W1NJ11</accession>
<organism evidence="2 3">
    <name type="scientific">Amborella trichopoda</name>
    <dbReference type="NCBI Taxonomy" id="13333"/>
    <lineage>
        <taxon>Eukaryota</taxon>
        <taxon>Viridiplantae</taxon>
        <taxon>Streptophyta</taxon>
        <taxon>Embryophyta</taxon>
        <taxon>Tracheophyta</taxon>
        <taxon>Spermatophyta</taxon>
        <taxon>Magnoliopsida</taxon>
        <taxon>Amborellales</taxon>
        <taxon>Amborellaceae</taxon>
        <taxon>Amborella</taxon>
    </lineage>
</organism>